<dbReference type="PANTHER" id="PTHR12604:SF2">
    <property type="entry name" value="X-RAY REPAIR CROSS-COMPLEMENTING PROTEIN 6"/>
    <property type="match status" value="1"/>
</dbReference>
<dbReference type="PANTHER" id="PTHR12604">
    <property type="entry name" value="KU AUTOANTIGEN DNA HELICASE"/>
    <property type="match status" value="1"/>
</dbReference>
<evidence type="ECO:0000313" key="2">
    <source>
        <dbReference type="EMBL" id="SPD18987.1"/>
    </source>
</evidence>
<dbReference type="SUPFAM" id="SSF53300">
    <property type="entry name" value="vWA-like"/>
    <property type="match status" value="1"/>
</dbReference>
<dbReference type="AlphaFoldDB" id="A0A2N9HYL6"/>
<sequence>MDLDPDDVFRDDEDDLDNEFYQEDQNNESHFHIAVSCIAQSLRTQIINRSYDEVAICFFNTREKKNLQDLSGVFVFSVAERENLDRPTARLIKEFDCIEGDKIRFWYDHWWGDEAFKYRYPKLFLIAQGGKGG</sequence>
<feature type="domain" description="Ku70/Ku80 N-terminal alpha/beta" evidence="1">
    <location>
        <begin position="22"/>
        <end position="102"/>
    </location>
</feature>
<dbReference type="GO" id="GO:0043564">
    <property type="term" value="C:Ku70:Ku80 complex"/>
    <property type="evidence" value="ECO:0007669"/>
    <property type="project" value="TreeGrafter"/>
</dbReference>
<dbReference type="Gene3D" id="3.40.50.410">
    <property type="entry name" value="von Willebrand factor, type A domain"/>
    <property type="match status" value="1"/>
</dbReference>
<dbReference type="InterPro" id="IPR005161">
    <property type="entry name" value="Ku_N"/>
</dbReference>
<dbReference type="InterPro" id="IPR036465">
    <property type="entry name" value="vWFA_dom_sf"/>
</dbReference>
<proteinExistence type="predicted"/>
<dbReference type="GO" id="GO:0042162">
    <property type="term" value="F:telomeric DNA binding"/>
    <property type="evidence" value="ECO:0007669"/>
    <property type="project" value="TreeGrafter"/>
</dbReference>
<accession>A0A2N9HYL6</accession>
<name>A0A2N9HYL6_FAGSY</name>
<organism evidence="2">
    <name type="scientific">Fagus sylvatica</name>
    <name type="common">Beechnut</name>
    <dbReference type="NCBI Taxonomy" id="28930"/>
    <lineage>
        <taxon>Eukaryota</taxon>
        <taxon>Viridiplantae</taxon>
        <taxon>Streptophyta</taxon>
        <taxon>Embryophyta</taxon>
        <taxon>Tracheophyta</taxon>
        <taxon>Spermatophyta</taxon>
        <taxon>Magnoliopsida</taxon>
        <taxon>eudicotyledons</taxon>
        <taxon>Gunneridae</taxon>
        <taxon>Pentapetalae</taxon>
        <taxon>rosids</taxon>
        <taxon>fabids</taxon>
        <taxon>Fagales</taxon>
        <taxon>Fagaceae</taxon>
        <taxon>Fagus</taxon>
    </lineage>
</organism>
<protein>
    <recommendedName>
        <fullName evidence="1">Ku70/Ku80 N-terminal alpha/beta domain-containing protein</fullName>
    </recommendedName>
</protein>
<evidence type="ECO:0000259" key="1">
    <source>
        <dbReference type="Pfam" id="PF03731"/>
    </source>
</evidence>
<dbReference type="Pfam" id="PF03731">
    <property type="entry name" value="Ku_N"/>
    <property type="match status" value="1"/>
</dbReference>
<gene>
    <name evidence="2" type="ORF">FSB_LOCUS46869</name>
</gene>
<reference evidence="2" key="1">
    <citation type="submission" date="2018-02" db="EMBL/GenBank/DDBJ databases">
        <authorList>
            <person name="Cohen D.B."/>
            <person name="Kent A.D."/>
        </authorList>
    </citation>
    <scope>NUCLEOTIDE SEQUENCE</scope>
</reference>
<dbReference type="GO" id="GO:0003690">
    <property type="term" value="F:double-stranded DNA binding"/>
    <property type="evidence" value="ECO:0007669"/>
    <property type="project" value="TreeGrafter"/>
</dbReference>
<dbReference type="GO" id="GO:0006303">
    <property type="term" value="P:double-strand break repair via nonhomologous end joining"/>
    <property type="evidence" value="ECO:0007669"/>
    <property type="project" value="TreeGrafter"/>
</dbReference>
<dbReference type="EMBL" id="OIVN01004735">
    <property type="protein sequence ID" value="SPD18987.1"/>
    <property type="molecule type" value="Genomic_DNA"/>
</dbReference>
<dbReference type="GO" id="GO:0000723">
    <property type="term" value="P:telomere maintenance"/>
    <property type="evidence" value="ECO:0007669"/>
    <property type="project" value="TreeGrafter"/>
</dbReference>